<dbReference type="Gene3D" id="3.40.50.300">
    <property type="entry name" value="P-loop containing nucleotide triphosphate hydrolases"/>
    <property type="match status" value="1"/>
</dbReference>
<dbReference type="SMART" id="SM00382">
    <property type="entry name" value="AAA"/>
    <property type="match status" value="1"/>
</dbReference>
<dbReference type="AlphaFoldDB" id="A0A7C5ALD1"/>
<protein>
    <submittedName>
        <fullName evidence="5">ABC transporter ATP-binding protein</fullName>
    </submittedName>
</protein>
<dbReference type="Pfam" id="PF00005">
    <property type="entry name" value="ABC_tran"/>
    <property type="match status" value="1"/>
</dbReference>
<comment type="similarity">
    <text evidence="1">Belongs to the ABC transporter superfamily. Ycf16 family.</text>
</comment>
<comment type="caution">
    <text evidence="5">The sequence shown here is derived from an EMBL/GenBank/DDBJ whole genome shotgun (WGS) entry which is preliminary data.</text>
</comment>
<dbReference type="InterPro" id="IPR027417">
    <property type="entry name" value="P-loop_NTPase"/>
</dbReference>
<evidence type="ECO:0000256" key="2">
    <source>
        <dbReference type="ARBA" id="ARBA00022741"/>
    </source>
</evidence>
<keyword evidence="2" id="KW-0547">Nucleotide-binding</keyword>
<dbReference type="GO" id="GO:0016887">
    <property type="term" value="F:ATP hydrolysis activity"/>
    <property type="evidence" value="ECO:0007669"/>
    <property type="project" value="InterPro"/>
</dbReference>
<proteinExistence type="inferred from homology"/>
<evidence type="ECO:0000313" key="5">
    <source>
        <dbReference type="EMBL" id="HGZ11012.1"/>
    </source>
</evidence>
<dbReference type="CDD" id="cd03217">
    <property type="entry name" value="ABC_FeS_Assembly"/>
    <property type="match status" value="1"/>
</dbReference>
<organism evidence="5">
    <name type="scientific">Desulfobacca acetoxidans</name>
    <dbReference type="NCBI Taxonomy" id="60893"/>
    <lineage>
        <taxon>Bacteria</taxon>
        <taxon>Pseudomonadati</taxon>
        <taxon>Thermodesulfobacteriota</taxon>
        <taxon>Desulfobaccia</taxon>
        <taxon>Desulfobaccales</taxon>
        <taxon>Desulfobaccaceae</taxon>
        <taxon>Desulfobacca</taxon>
    </lineage>
</organism>
<dbReference type="EMBL" id="DTKJ01000016">
    <property type="protein sequence ID" value="HGZ11012.1"/>
    <property type="molecule type" value="Genomic_DNA"/>
</dbReference>
<keyword evidence="3 5" id="KW-0067">ATP-binding</keyword>
<dbReference type="InterPro" id="IPR010230">
    <property type="entry name" value="FeS-cluster_ATPase_SufC"/>
</dbReference>
<evidence type="ECO:0000259" key="4">
    <source>
        <dbReference type="PROSITE" id="PS50893"/>
    </source>
</evidence>
<dbReference type="SUPFAM" id="SSF52540">
    <property type="entry name" value="P-loop containing nucleoside triphosphate hydrolases"/>
    <property type="match status" value="1"/>
</dbReference>
<evidence type="ECO:0000256" key="1">
    <source>
        <dbReference type="ARBA" id="ARBA00006216"/>
    </source>
</evidence>
<dbReference type="PANTHER" id="PTHR43204">
    <property type="entry name" value="ABC TRANSPORTER I FAMILY MEMBER 6, CHLOROPLASTIC"/>
    <property type="match status" value="1"/>
</dbReference>
<evidence type="ECO:0000256" key="3">
    <source>
        <dbReference type="ARBA" id="ARBA00022840"/>
    </source>
</evidence>
<name>A0A7C5ALD1_9BACT</name>
<dbReference type="PANTHER" id="PTHR43204:SF1">
    <property type="entry name" value="ABC TRANSPORTER I FAMILY MEMBER 6, CHLOROPLASTIC"/>
    <property type="match status" value="1"/>
</dbReference>
<dbReference type="InterPro" id="IPR003593">
    <property type="entry name" value="AAA+_ATPase"/>
</dbReference>
<dbReference type="PROSITE" id="PS50893">
    <property type="entry name" value="ABC_TRANSPORTER_2"/>
    <property type="match status" value="1"/>
</dbReference>
<reference evidence="5" key="1">
    <citation type="journal article" date="2020" name="mSystems">
        <title>Genome- and Community-Level Interaction Insights into Carbon Utilization and Element Cycling Functions of Hydrothermarchaeota in Hydrothermal Sediment.</title>
        <authorList>
            <person name="Zhou Z."/>
            <person name="Liu Y."/>
            <person name="Xu W."/>
            <person name="Pan J."/>
            <person name="Luo Z.H."/>
            <person name="Li M."/>
        </authorList>
    </citation>
    <scope>NUCLEOTIDE SEQUENCE [LARGE SCALE GENOMIC DNA]</scope>
    <source>
        <strain evidence="5">SpSt-853</strain>
    </source>
</reference>
<gene>
    <name evidence="5" type="ORF">ENW48_02185</name>
</gene>
<feature type="domain" description="ABC transporter" evidence="4">
    <location>
        <begin position="4"/>
        <end position="239"/>
    </location>
</feature>
<sequence>MEMLSVQDLWVSIEGREVLKGINLTIPVGETHILFGKNGSGKSTLLMTIMGFSRYRVEQGKIFFKGQEITELPTHERARLGLGLAFQRPPTIRGVKTGDILRACAGDRVAYQALAAAYDFTPFLEREVNYGFSGGEIKRSELLQLLAQDPDMVLLDEPESGVDLESLQVVGDIIGKLLQKDRRRPHRDKSGLIITHTGFILDYLNADTGYIMLDGRLLCSGHPREILEHIKKYGYVECEKCGR</sequence>
<dbReference type="GO" id="GO:0005524">
    <property type="term" value="F:ATP binding"/>
    <property type="evidence" value="ECO:0007669"/>
    <property type="project" value="UniProtKB-KW"/>
</dbReference>
<dbReference type="InterPro" id="IPR003439">
    <property type="entry name" value="ABC_transporter-like_ATP-bd"/>
</dbReference>
<accession>A0A7C5ALD1</accession>